<feature type="compositionally biased region" description="Basic residues" evidence="1">
    <location>
        <begin position="123"/>
        <end position="138"/>
    </location>
</feature>
<proteinExistence type="predicted"/>
<feature type="compositionally biased region" description="Low complexity" evidence="1">
    <location>
        <begin position="217"/>
        <end position="226"/>
    </location>
</feature>
<dbReference type="Pfam" id="PF01636">
    <property type="entry name" value="APH"/>
    <property type="match status" value="1"/>
</dbReference>
<accession>A0A4Q7J1V8</accession>
<feature type="compositionally biased region" description="Basic residues" evidence="1">
    <location>
        <begin position="189"/>
        <end position="198"/>
    </location>
</feature>
<dbReference type="InterPro" id="IPR011009">
    <property type="entry name" value="Kinase-like_dom_sf"/>
</dbReference>
<feature type="domain" description="Aminoglycoside phosphotransferase" evidence="2">
    <location>
        <begin position="315"/>
        <end position="511"/>
    </location>
</feature>
<evidence type="ECO:0000313" key="4">
    <source>
        <dbReference type="Proteomes" id="UP000292003"/>
    </source>
</evidence>
<evidence type="ECO:0000256" key="1">
    <source>
        <dbReference type="SAM" id="MobiDB-lite"/>
    </source>
</evidence>
<evidence type="ECO:0000313" key="3">
    <source>
        <dbReference type="EMBL" id="RZQ60847.1"/>
    </source>
</evidence>
<protein>
    <recommendedName>
        <fullName evidence="2">Aminoglycoside phosphotransferase domain-containing protein</fullName>
    </recommendedName>
</protein>
<evidence type="ECO:0000259" key="2">
    <source>
        <dbReference type="Pfam" id="PF01636"/>
    </source>
</evidence>
<sequence length="563" mass="63520">MACWHRVSNTRTHERVAWRGASGSRTGLSDLAGRVRSPAMPRWPPAGHRRHRHAAVPALPPRRRALPRLPPAGPSQGRVRAVGHQPTTDRACGLAPGPRGSPARAHPTGQGAEPWSHHAVAARSRRRRHRHGAMRHLPRRCDRARPRRLPPPTARIRPPARGRRPVPRPGLRLVHHKHREGQPPARQLLGRRWHRRPAARPTNLLPAHHPTKRPRSRPAQPRSAPPGVELNNLNLFPADRVQGRLSKRRHPERAIDHLHSSRGAAGQMRATSALTPESAHAAMKDACRQAGIDSSDARLVRTGENVMFQLGDVMVRVGRSRAASGKEVAVARWLSDNDFPAVRIVDSLPQPVVADNFAVTFWEYISEVAPRPTSRELAAMLRSLHDLPSPPFRLPLFEPLAKIENRLSCLPADYLNSDDLQFVMGRKHELAIKYNELKFSLSPGVIHGDAHTGNLMRDRALGIRLIDFEDFAVGPREWDVSILAVRYQAFGWVGDVEYAEFTNTYGFDPTDWSGFPIVRSIRELNMTTWLMQQAGQSREIDEEISVRLRDLRDDQRPRRWRVF</sequence>
<dbReference type="EMBL" id="SFCC01000015">
    <property type="protein sequence ID" value="RZQ60847.1"/>
    <property type="molecule type" value="Genomic_DNA"/>
</dbReference>
<feature type="region of interest" description="Disordered" evidence="1">
    <location>
        <begin position="40"/>
        <end position="232"/>
    </location>
</feature>
<dbReference type="InterPro" id="IPR002575">
    <property type="entry name" value="Aminoglycoside_PTrfase"/>
</dbReference>
<comment type="caution">
    <text evidence="3">The sequence shown here is derived from an EMBL/GenBank/DDBJ whole genome shotgun (WGS) entry which is preliminary data.</text>
</comment>
<dbReference type="AlphaFoldDB" id="A0A4Q7J1V8"/>
<dbReference type="SUPFAM" id="SSF56112">
    <property type="entry name" value="Protein kinase-like (PK-like)"/>
    <property type="match status" value="1"/>
</dbReference>
<dbReference type="Gene3D" id="3.90.1200.10">
    <property type="match status" value="1"/>
</dbReference>
<gene>
    <name evidence="3" type="ORF">EWH70_27490</name>
</gene>
<dbReference type="OrthoDB" id="3723194at2"/>
<organism evidence="3 4">
    <name type="scientific">Amycolatopsis suaedae</name>
    <dbReference type="NCBI Taxonomy" id="2510978"/>
    <lineage>
        <taxon>Bacteria</taxon>
        <taxon>Bacillati</taxon>
        <taxon>Actinomycetota</taxon>
        <taxon>Actinomycetes</taxon>
        <taxon>Pseudonocardiales</taxon>
        <taxon>Pseudonocardiaceae</taxon>
        <taxon>Amycolatopsis</taxon>
    </lineage>
</organism>
<dbReference type="Proteomes" id="UP000292003">
    <property type="component" value="Unassembled WGS sequence"/>
</dbReference>
<keyword evidence="4" id="KW-1185">Reference proteome</keyword>
<reference evidence="3 4" key="1">
    <citation type="submission" date="2019-02" db="EMBL/GenBank/DDBJ databases">
        <title>Draft genome sequence of Amycolatopsis sp. 8-3EHSu isolated from roots of Suaeda maritima.</title>
        <authorList>
            <person name="Duangmal K."/>
            <person name="Chantavorakit T."/>
        </authorList>
    </citation>
    <scope>NUCLEOTIDE SEQUENCE [LARGE SCALE GENOMIC DNA]</scope>
    <source>
        <strain evidence="3 4">8-3EHSu</strain>
    </source>
</reference>
<name>A0A4Q7J1V8_9PSEU</name>